<evidence type="ECO:0000313" key="2">
    <source>
        <dbReference type="EMBL" id="ALO16780.1"/>
    </source>
</evidence>
<proteinExistence type="predicted"/>
<keyword evidence="1" id="KW-0732">Signal</keyword>
<dbReference type="STRING" id="1307839.L21SP5_03165"/>
<dbReference type="AlphaFoldDB" id="A0A0S2I465"/>
<organism evidence="2 3">
    <name type="scientific">Salinivirga cyanobacteriivorans</name>
    <dbReference type="NCBI Taxonomy" id="1307839"/>
    <lineage>
        <taxon>Bacteria</taxon>
        <taxon>Pseudomonadati</taxon>
        <taxon>Bacteroidota</taxon>
        <taxon>Bacteroidia</taxon>
        <taxon>Bacteroidales</taxon>
        <taxon>Salinivirgaceae</taxon>
        <taxon>Salinivirga</taxon>
    </lineage>
</organism>
<evidence type="ECO:0000313" key="3">
    <source>
        <dbReference type="Proteomes" id="UP000064893"/>
    </source>
</evidence>
<dbReference type="EMBL" id="CP013118">
    <property type="protein sequence ID" value="ALO16780.1"/>
    <property type="molecule type" value="Genomic_DNA"/>
</dbReference>
<feature type="signal peptide" evidence="1">
    <location>
        <begin position="1"/>
        <end position="24"/>
    </location>
</feature>
<reference evidence="2 3" key="1">
    <citation type="submission" date="2015-11" db="EMBL/GenBank/DDBJ databases">
        <title>Description and complete genome sequence of a novel strain predominating in hypersaline microbial mats and representing a new family of the Bacteriodetes phylum.</title>
        <authorList>
            <person name="Spring S."/>
            <person name="Bunk B."/>
            <person name="Sproer C."/>
            <person name="Klenk H.-P."/>
        </authorList>
    </citation>
    <scope>NUCLEOTIDE SEQUENCE [LARGE SCALE GENOMIC DNA]</scope>
    <source>
        <strain evidence="2 3">L21-Spi-D4</strain>
    </source>
</reference>
<feature type="chain" id="PRO_5006599655" evidence="1">
    <location>
        <begin position="25"/>
        <end position="240"/>
    </location>
</feature>
<evidence type="ECO:0000256" key="1">
    <source>
        <dbReference type="SAM" id="SignalP"/>
    </source>
</evidence>
<sequence length="240" mass="26753" precursor="true">MKKINVLIIVLVSVAATVSGQTEAITANQAAKGTALQLHFEAGEAHNHPSFAVWVEDLQGNFKQTLFVTKSVGTGIYPYKPAGDLKWEKGPGRAHRPAALPYWFHKRDEEKLQDANIPDPDNPVPDAYTGATPKQNFNLAVRTDEPLQGKVRVLLEVNQPWDVNEFWTNAKHPENTQYLTSCQPAVIYAVTIDLDKPMDMYYLNPIGHSHPYGADGKLYTNLTTLTTALDIFTKIKLKIE</sequence>
<dbReference type="Proteomes" id="UP000064893">
    <property type="component" value="Chromosome"/>
</dbReference>
<protein>
    <submittedName>
        <fullName evidence="2">Uncharacterized protein</fullName>
    </submittedName>
</protein>
<dbReference type="KEGG" id="blq:L21SP5_03165"/>
<dbReference type="OrthoDB" id="1027826at2"/>
<accession>A0A0S2I465</accession>
<name>A0A0S2I465_9BACT</name>
<keyword evidence="3" id="KW-1185">Reference proteome</keyword>
<dbReference type="RefSeq" id="WP_057954131.1">
    <property type="nucleotide sequence ID" value="NZ_CP013118.1"/>
</dbReference>
<gene>
    <name evidence="2" type="ORF">L21SP5_03165</name>
</gene>